<evidence type="ECO:0000313" key="2">
    <source>
        <dbReference type="Proteomes" id="UP000789375"/>
    </source>
</evidence>
<comment type="caution">
    <text evidence="1">The sequence shown here is derived from an EMBL/GenBank/DDBJ whole genome shotgun (WGS) entry which is preliminary data.</text>
</comment>
<dbReference type="Proteomes" id="UP000789375">
    <property type="component" value="Unassembled WGS sequence"/>
</dbReference>
<dbReference type="AlphaFoldDB" id="A0A9N8ZK79"/>
<evidence type="ECO:0000313" key="1">
    <source>
        <dbReference type="EMBL" id="CAG8498836.1"/>
    </source>
</evidence>
<organism evidence="1 2">
    <name type="scientific">Funneliformis mosseae</name>
    <name type="common">Endomycorrhizal fungus</name>
    <name type="synonym">Glomus mosseae</name>
    <dbReference type="NCBI Taxonomy" id="27381"/>
    <lineage>
        <taxon>Eukaryota</taxon>
        <taxon>Fungi</taxon>
        <taxon>Fungi incertae sedis</taxon>
        <taxon>Mucoromycota</taxon>
        <taxon>Glomeromycotina</taxon>
        <taxon>Glomeromycetes</taxon>
        <taxon>Glomerales</taxon>
        <taxon>Glomeraceae</taxon>
        <taxon>Funneliformis</taxon>
    </lineage>
</organism>
<reference evidence="1" key="1">
    <citation type="submission" date="2021-06" db="EMBL/GenBank/DDBJ databases">
        <authorList>
            <person name="Kallberg Y."/>
            <person name="Tangrot J."/>
            <person name="Rosling A."/>
        </authorList>
    </citation>
    <scope>NUCLEOTIDE SEQUENCE</scope>
    <source>
        <strain evidence="1">87-6 pot B 2015</strain>
    </source>
</reference>
<protein>
    <submittedName>
        <fullName evidence="1">13587_t:CDS:1</fullName>
    </submittedName>
</protein>
<sequence length="122" mass="13789">MNALAWRGLAGSLLVAKMLFNHDDRWIHLKTRGWRCVYKKLIIEFEKVLSIMRTHTVFMGSPKKNESKVFSSLAKCGAKSPRCGRDLQKLVTSLVNFVVKGYLLIPVLVSLLVHECSCGIIK</sequence>
<dbReference type="EMBL" id="CAJVPP010000626">
    <property type="protein sequence ID" value="CAG8498836.1"/>
    <property type="molecule type" value="Genomic_DNA"/>
</dbReference>
<accession>A0A9N8ZK79</accession>
<keyword evidence="2" id="KW-1185">Reference proteome</keyword>
<gene>
    <name evidence="1" type="ORF">FMOSSE_LOCUS3928</name>
</gene>
<proteinExistence type="predicted"/>
<name>A0A9N8ZK79_FUNMO</name>